<organism evidence="2 3">
    <name type="scientific">Alkalimonas cellulosilytica</name>
    <dbReference type="NCBI Taxonomy" id="3058395"/>
    <lineage>
        <taxon>Bacteria</taxon>
        <taxon>Pseudomonadati</taxon>
        <taxon>Pseudomonadota</taxon>
        <taxon>Gammaproteobacteria</taxon>
        <taxon>Alkalimonas</taxon>
    </lineage>
</organism>
<evidence type="ECO:0000313" key="2">
    <source>
        <dbReference type="EMBL" id="MEE2002098.1"/>
    </source>
</evidence>
<dbReference type="InterPro" id="IPR023614">
    <property type="entry name" value="Porin_dom_sf"/>
</dbReference>
<dbReference type="Gene3D" id="2.40.160.10">
    <property type="entry name" value="Porin"/>
    <property type="match status" value="1"/>
</dbReference>
<gene>
    <name evidence="2" type="ORF">QWY20_11595</name>
</gene>
<feature type="chain" id="PRO_5046866794" evidence="1">
    <location>
        <begin position="24"/>
        <end position="367"/>
    </location>
</feature>
<dbReference type="SUPFAM" id="SSF56935">
    <property type="entry name" value="Porins"/>
    <property type="match status" value="1"/>
</dbReference>
<reference evidence="2 3" key="1">
    <citation type="submission" date="2023-07" db="EMBL/GenBank/DDBJ databases">
        <title>Alkalimonas sp., MEB108 novel, alkaliphilic bacterium isolated from Lonar Lake, India.</title>
        <authorList>
            <person name="Joshi A."/>
            <person name="Thite S."/>
        </authorList>
    </citation>
    <scope>NUCLEOTIDE SEQUENCE [LARGE SCALE GENOMIC DNA]</scope>
    <source>
        <strain evidence="2 3">MEB108</strain>
    </source>
</reference>
<dbReference type="InterPro" id="IPR010870">
    <property type="entry name" value="Porin_O/P"/>
</dbReference>
<comment type="caution">
    <text evidence="2">The sequence shown here is derived from an EMBL/GenBank/DDBJ whole genome shotgun (WGS) entry which is preliminary data.</text>
</comment>
<feature type="signal peptide" evidence="1">
    <location>
        <begin position="1"/>
        <end position="23"/>
    </location>
</feature>
<name>A0ABU7J6G3_9GAMM</name>
<dbReference type="RefSeq" id="WP_330129176.1">
    <property type="nucleotide sequence ID" value="NZ_JAUHLI010000010.1"/>
</dbReference>
<evidence type="ECO:0000313" key="3">
    <source>
        <dbReference type="Proteomes" id="UP001336314"/>
    </source>
</evidence>
<accession>A0ABU7J6G3</accession>
<protein>
    <submittedName>
        <fullName evidence="2">Porin</fullName>
    </submittedName>
</protein>
<sequence length="367" mass="40171">MNTIFKMTATTIALAAVSNVAVAKNVDVRGRLHLDTAAYSSDITELGASTAVRRTRLGMNGNLDDLWSFIIEYDFAENGSNAVAVNLQRKLTMGTLTIGQEKVPMGLIELTGSNDITFMERSSNNTITSDAFRLGVHYSLATEQAVVQSMLYTRSIGSSRVANADAPIGVAGRFVWNPIKGDQLVHLGLSVAADDRRGYNTVRYRDRPEIRPADIRLIDTGNLTDVDSTFKYGLEAAYQAGSFSMEAEYLANNVRRSDSTNLTFDGFHIQASYVLTGEKRGYRNGVFRGVRPEGNRGAWEVAARYSVADLSDAEIIGGKQSNITLGLNYYASSSVRFMANLIFSDIKDGINGDEKPKALGMRVQYSF</sequence>
<dbReference type="Pfam" id="PF07396">
    <property type="entry name" value="Porin_O_P"/>
    <property type="match status" value="1"/>
</dbReference>
<proteinExistence type="predicted"/>
<dbReference type="EMBL" id="JAUHLI010000010">
    <property type="protein sequence ID" value="MEE2002098.1"/>
    <property type="molecule type" value="Genomic_DNA"/>
</dbReference>
<keyword evidence="3" id="KW-1185">Reference proteome</keyword>
<evidence type="ECO:0000256" key="1">
    <source>
        <dbReference type="SAM" id="SignalP"/>
    </source>
</evidence>
<keyword evidence="1" id="KW-0732">Signal</keyword>
<dbReference type="Proteomes" id="UP001336314">
    <property type="component" value="Unassembled WGS sequence"/>
</dbReference>